<evidence type="ECO:0000313" key="1">
    <source>
        <dbReference type="EMBL" id="KCZ81795.1"/>
    </source>
</evidence>
<keyword evidence="2" id="KW-1185">Reference proteome</keyword>
<reference evidence="1 2" key="2">
    <citation type="submission" date="2014-03" db="EMBL/GenBank/DDBJ databases">
        <title>The Genome Sequence of Anncaliia algerae insect isolate PRA339.</title>
        <authorList>
            <consortium name="The Broad Institute Genome Sequencing Platform"/>
            <consortium name="The Broad Institute Genome Sequencing Center for Infectious Disease"/>
            <person name="Cuomo C."/>
            <person name="Becnel J."/>
            <person name="Sanscrainte N."/>
            <person name="Walker B."/>
            <person name="Young S.K."/>
            <person name="Zeng Q."/>
            <person name="Gargeya S."/>
            <person name="Fitzgerald M."/>
            <person name="Haas B."/>
            <person name="Abouelleil A."/>
            <person name="Alvarado L."/>
            <person name="Arachchi H.M."/>
            <person name="Berlin A.M."/>
            <person name="Chapman S.B."/>
            <person name="Dewar J."/>
            <person name="Goldberg J."/>
            <person name="Griggs A."/>
            <person name="Gujja S."/>
            <person name="Hansen M."/>
            <person name="Howarth C."/>
            <person name="Imamovic A."/>
            <person name="Larimer J."/>
            <person name="McCowan C."/>
            <person name="Murphy C."/>
            <person name="Neiman D."/>
            <person name="Pearson M."/>
            <person name="Priest M."/>
            <person name="Roberts A."/>
            <person name="Saif S."/>
            <person name="Shea T."/>
            <person name="Sisk P."/>
            <person name="Sykes S."/>
            <person name="Wortman J."/>
            <person name="Nusbaum C."/>
            <person name="Birren B."/>
        </authorList>
    </citation>
    <scope>NUCLEOTIDE SEQUENCE [LARGE SCALE GENOMIC DNA]</scope>
    <source>
        <strain evidence="1 2">PRA339</strain>
    </source>
</reference>
<name>A0A059F3K7_9MICR</name>
<protein>
    <submittedName>
        <fullName evidence="1">Uncharacterized protein</fullName>
    </submittedName>
</protein>
<proteinExistence type="predicted"/>
<evidence type="ECO:0000313" key="2">
    <source>
        <dbReference type="Proteomes" id="UP000030655"/>
    </source>
</evidence>
<dbReference type="VEuPathDB" id="MicrosporidiaDB:H312_00835"/>
<dbReference type="HOGENOM" id="CLU_2249434_0_0_1"/>
<organism evidence="1 2">
    <name type="scientific">Anncaliia algerae PRA339</name>
    <dbReference type="NCBI Taxonomy" id="1288291"/>
    <lineage>
        <taxon>Eukaryota</taxon>
        <taxon>Fungi</taxon>
        <taxon>Fungi incertae sedis</taxon>
        <taxon>Microsporidia</taxon>
        <taxon>Tubulinosematoidea</taxon>
        <taxon>Tubulinosematidae</taxon>
        <taxon>Anncaliia</taxon>
    </lineage>
</organism>
<dbReference type="Proteomes" id="UP000030655">
    <property type="component" value="Unassembled WGS sequence"/>
</dbReference>
<dbReference type="AlphaFoldDB" id="A0A059F3K7"/>
<accession>A0A059F3K7</accession>
<dbReference type="EMBL" id="KK365137">
    <property type="protein sequence ID" value="KCZ81795.1"/>
    <property type="molecule type" value="Genomic_DNA"/>
</dbReference>
<reference evidence="2" key="1">
    <citation type="submission" date="2013-02" db="EMBL/GenBank/DDBJ databases">
        <authorList>
            <consortium name="The Broad Institute Genome Sequencing Platform"/>
            <person name="Cuomo C."/>
            <person name="Becnel J."/>
            <person name="Sanscrainte N."/>
            <person name="Walker B."/>
            <person name="Young S.K."/>
            <person name="Zeng Q."/>
            <person name="Gargeya S."/>
            <person name="Fitzgerald M."/>
            <person name="Haas B."/>
            <person name="Abouelleil A."/>
            <person name="Alvarado L."/>
            <person name="Arachchi H.M."/>
            <person name="Berlin A.M."/>
            <person name="Chapman S.B."/>
            <person name="Dewar J."/>
            <person name="Goldberg J."/>
            <person name="Griggs A."/>
            <person name="Gujja S."/>
            <person name="Hansen M."/>
            <person name="Howarth C."/>
            <person name="Imamovic A."/>
            <person name="Larimer J."/>
            <person name="McCowan C."/>
            <person name="Murphy C."/>
            <person name="Neiman D."/>
            <person name="Pearson M."/>
            <person name="Priest M."/>
            <person name="Roberts A."/>
            <person name="Saif S."/>
            <person name="Shea T."/>
            <person name="Sisk P."/>
            <person name="Sykes S."/>
            <person name="Wortman J."/>
            <person name="Nusbaum C."/>
            <person name="Birren B."/>
        </authorList>
    </citation>
    <scope>NUCLEOTIDE SEQUENCE [LARGE SCALE GENOMIC DNA]</scope>
    <source>
        <strain evidence="2">PRA339</strain>
    </source>
</reference>
<gene>
    <name evidence="1" type="ORF">H312_00835</name>
</gene>
<sequence length="104" mass="11967">MKLPQGKYKVIATLDISRSLFTQQENKTVVNTNVHKVLLQNGEENYIAFFLGTNFGPNSVIEIKNDSEVPIIKNEDYFVIKRNDPSINLEMVKQLLEKNKINKN</sequence>
<dbReference type="OrthoDB" id="2189964at2759"/>